<dbReference type="AlphaFoldDB" id="A0A917PI77"/>
<evidence type="ECO:0000313" key="3">
    <source>
        <dbReference type="Proteomes" id="UP000635726"/>
    </source>
</evidence>
<feature type="region of interest" description="Disordered" evidence="1">
    <location>
        <begin position="61"/>
        <end position="87"/>
    </location>
</feature>
<reference evidence="2" key="2">
    <citation type="submission" date="2020-09" db="EMBL/GenBank/DDBJ databases">
        <authorList>
            <person name="Sun Q."/>
            <person name="Ohkuma M."/>
        </authorList>
    </citation>
    <scope>NUCLEOTIDE SEQUENCE</scope>
    <source>
        <strain evidence="2">JCM 14371</strain>
    </source>
</reference>
<gene>
    <name evidence="2" type="ORF">GCM10008939_23610</name>
</gene>
<feature type="compositionally biased region" description="Basic and acidic residues" evidence="1">
    <location>
        <begin position="61"/>
        <end position="70"/>
    </location>
</feature>
<proteinExistence type="predicted"/>
<reference evidence="2" key="1">
    <citation type="journal article" date="2014" name="Int. J. Syst. Evol. Microbiol.">
        <title>Complete genome sequence of Corynebacterium casei LMG S-19264T (=DSM 44701T), isolated from a smear-ripened cheese.</title>
        <authorList>
            <consortium name="US DOE Joint Genome Institute (JGI-PGF)"/>
            <person name="Walter F."/>
            <person name="Albersmeier A."/>
            <person name="Kalinowski J."/>
            <person name="Ruckert C."/>
        </authorList>
    </citation>
    <scope>NUCLEOTIDE SEQUENCE</scope>
    <source>
        <strain evidence="2">JCM 14371</strain>
    </source>
</reference>
<keyword evidence="3" id="KW-1185">Reference proteome</keyword>
<protein>
    <submittedName>
        <fullName evidence="2">Uncharacterized protein</fullName>
    </submittedName>
</protein>
<dbReference type="EMBL" id="BMOE01000007">
    <property type="protein sequence ID" value="GGJ79047.1"/>
    <property type="molecule type" value="Genomic_DNA"/>
</dbReference>
<accession>A0A917PI77</accession>
<organism evidence="2 3">
    <name type="scientific">Deinococcus aquiradiocola</name>
    <dbReference type="NCBI Taxonomy" id="393059"/>
    <lineage>
        <taxon>Bacteria</taxon>
        <taxon>Thermotogati</taxon>
        <taxon>Deinococcota</taxon>
        <taxon>Deinococci</taxon>
        <taxon>Deinococcales</taxon>
        <taxon>Deinococcaceae</taxon>
        <taxon>Deinococcus</taxon>
    </lineage>
</organism>
<sequence>MAAHTVGILDLQKRPVVRVLDTTFFRHRPCNACGSTSTAGRQTEVNRLRLLAREAQWREEEARRQAEQEAARQAQPSRLRPEPEAPPCWITMCEPRSEVYRAPLFVTVFGVPLLVPPLLIPDRLLCEVAGTRSVLQ</sequence>
<evidence type="ECO:0000313" key="2">
    <source>
        <dbReference type="EMBL" id="GGJ79047.1"/>
    </source>
</evidence>
<comment type="caution">
    <text evidence="2">The sequence shown here is derived from an EMBL/GenBank/DDBJ whole genome shotgun (WGS) entry which is preliminary data.</text>
</comment>
<dbReference type="Proteomes" id="UP000635726">
    <property type="component" value="Unassembled WGS sequence"/>
</dbReference>
<name>A0A917PI77_9DEIO</name>
<evidence type="ECO:0000256" key="1">
    <source>
        <dbReference type="SAM" id="MobiDB-lite"/>
    </source>
</evidence>